<dbReference type="Proteomes" id="UP001595791">
    <property type="component" value="Unassembled WGS sequence"/>
</dbReference>
<sequence length="89" mass="10373">MLIVLATEGRSRRIAGFEAENKKNGKLFAIFHVHKTWKCKIRGAILPDRAGYRNNRPAEALRRVIHGAHALFKYCAIYPQDTWRHMKEK</sequence>
<evidence type="ECO:0000313" key="1">
    <source>
        <dbReference type="EMBL" id="MFC4159686.1"/>
    </source>
</evidence>
<reference evidence="2" key="1">
    <citation type="journal article" date="2019" name="Int. J. Syst. Evol. Microbiol.">
        <title>The Global Catalogue of Microorganisms (GCM) 10K type strain sequencing project: providing services to taxonomists for standard genome sequencing and annotation.</title>
        <authorList>
            <consortium name="The Broad Institute Genomics Platform"/>
            <consortium name="The Broad Institute Genome Sequencing Center for Infectious Disease"/>
            <person name="Wu L."/>
            <person name="Ma J."/>
        </authorList>
    </citation>
    <scope>NUCLEOTIDE SEQUENCE [LARGE SCALE GENOMIC DNA]</scope>
    <source>
        <strain evidence="2">LMG 29894</strain>
    </source>
</reference>
<evidence type="ECO:0000313" key="2">
    <source>
        <dbReference type="Proteomes" id="UP001595791"/>
    </source>
</evidence>
<proteinExistence type="predicted"/>
<dbReference type="RefSeq" id="WP_378163713.1">
    <property type="nucleotide sequence ID" value="NZ_JBHSBU010000001.1"/>
</dbReference>
<comment type="caution">
    <text evidence="1">The sequence shown here is derived from an EMBL/GenBank/DDBJ whole genome shotgun (WGS) entry which is preliminary data.</text>
</comment>
<accession>A0ABV8MRI4</accession>
<gene>
    <name evidence="1" type="ORF">ACFOW7_10040</name>
</gene>
<keyword evidence="2" id="KW-1185">Reference proteome</keyword>
<protein>
    <recommendedName>
        <fullName evidence="3">Transposase</fullName>
    </recommendedName>
</protein>
<name>A0ABV8MRI4_9NEIS</name>
<evidence type="ECO:0008006" key="3">
    <source>
        <dbReference type="Google" id="ProtNLM"/>
    </source>
</evidence>
<dbReference type="EMBL" id="JBHSBU010000001">
    <property type="protein sequence ID" value="MFC4159686.1"/>
    <property type="molecule type" value="Genomic_DNA"/>
</dbReference>
<organism evidence="1 2">
    <name type="scientific">Chitinimonas lacunae</name>
    <dbReference type="NCBI Taxonomy" id="1963018"/>
    <lineage>
        <taxon>Bacteria</taxon>
        <taxon>Pseudomonadati</taxon>
        <taxon>Pseudomonadota</taxon>
        <taxon>Betaproteobacteria</taxon>
        <taxon>Neisseriales</taxon>
        <taxon>Chitinibacteraceae</taxon>
        <taxon>Chitinimonas</taxon>
    </lineage>
</organism>